<dbReference type="InterPro" id="IPR036465">
    <property type="entry name" value="vWFA_dom_sf"/>
</dbReference>
<dbReference type="InterPro" id="IPR027040">
    <property type="entry name" value="PSMD4"/>
</dbReference>
<dbReference type="AlphaFoldDB" id="A0A9P8PF40"/>
<dbReference type="PROSITE" id="PS50330">
    <property type="entry name" value="UIM"/>
    <property type="match status" value="1"/>
</dbReference>
<organism evidence="5 6">
    <name type="scientific">Ogataea philodendri</name>
    <dbReference type="NCBI Taxonomy" id="1378263"/>
    <lineage>
        <taxon>Eukaryota</taxon>
        <taxon>Fungi</taxon>
        <taxon>Dikarya</taxon>
        <taxon>Ascomycota</taxon>
        <taxon>Saccharomycotina</taxon>
        <taxon>Pichiomycetes</taxon>
        <taxon>Pichiales</taxon>
        <taxon>Pichiaceae</taxon>
        <taxon>Ogataea</taxon>
    </lineage>
</organism>
<comment type="similarity">
    <text evidence="1">Belongs to the proteasome subunit S5A family.</text>
</comment>
<sequence>MVLEACMLVIDNSEYMRNGDYLTSRYQAQLDTVELIFRRKTNSNPETTVGLMTMAGESPRVISNLTTEYGKLLSGLHESRIEGYSKLVEGIQVACLALKNRQNKAQKQRVVVFVGSPIKSDGAELDKLAKRLKKNGISIDFINFGEQQTNTEQLEKFISIANSNDSSHLITVPPGPNLLYEQVDRSALFQEEGGATGGLGMGDEFGFDDPNMDPELALAIRLSLEEERARQERDQPPAESNLESVKEETKEDDKMDESN</sequence>
<dbReference type="Gene3D" id="1.10.287.3990">
    <property type="match status" value="1"/>
</dbReference>
<dbReference type="InterPro" id="IPR003903">
    <property type="entry name" value="UIM_dom"/>
</dbReference>
<dbReference type="PROSITE" id="PS50234">
    <property type="entry name" value="VWFA"/>
    <property type="match status" value="1"/>
</dbReference>
<dbReference type="RefSeq" id="XP_046064496.1">
    <property type="nucleotide sequence ID" value="XM_046208978.1"/>
</dbReference>
<dbReference type="FunFam" id="3.40.50.410:FF:000005">
    <property type="entry name" value="26S proteasome non-ATPase regulatory subunit 4"/>
    <property type="match status" value="1"/>
</dbReference>
<dbReference type="Gene3D" id="3.40.50.410">
    <property type="entry name" value="von Willebrand factor, type A domain"/>
    <property type="match status" value="1"/>
</dbReference>
<evidence type="ECO:0000313" key="5">
    <source>
        <dbReference type="EMBL" id="KAH3671128.1"/>
    </source>
</evidence>
<dbReference type="GO" id="GO:0036435">
    <property type="term" value="F:K48-linked polyubiquitin modification-dependent protein binding"/>
    <property type="evidence" value="ECO:0007669"/>
    <property type="project" value="UniProtKB-ARBA"/>
</dbReference>
<gene>
    <name evidence="5" type="ORF">OGAPHI_000839</name>
</gene>
<feature type="domain" description="VWFA" evidence="4">
    <location>
        <begin position="5"/>
        <end position="186"/>
    </location>
</feature>
<keyword evidence="6" id="KW-1185">Reference proteome</keyword>
<keyword evidence="2" id="KW-0647">Proteasome</keyword>
<name>A0A9P8PF40_9ASCO</name>
<dbReference type="SMART" id="SM00327">
    <property type="entry name" value="VWA"/>
    <property type="match status" value="1"/>
</dbReference>
<reference evidence="5" key="1">
    <citation type="journal article" date="2021" name="Open Biol.">
        <title>Shared evolutionary footprints suggest mitochondrial oxidative damage underlies multiple complex I losses in fungi.</title>
        <authorList>
            <person name="Schikora-Tamarit M.A."/>
            <person name="Marcet-Houben M."/>
            <person name="Nosek J."/>
            <person name="Gabaldon T."/>
        </authorList>
    </citation>
    <scope>NUCLEOTIDE SEQUENCE</scope>
    <source>
        <strain evidence="5">CBS6075</strain>
    </source>
</reference>
<protein>
    <recommendedName>
        <fullName evidence="4">VWFA domain-containing protein</fullName>
    </recommendedName>
</protein>
<evidence type="ECO:0000259" key="4">
    <source>
        <dbReference type="PROSITE" id="PS50234"/>
    </source>
</evidence>
<accession>A0A9P8PF40</accession>
<dbReference type="GO" id="GO:0008540">
    <property type="term" value="C:proteasome regulatory particle, base subcomplex"/>
    <property type="evidence" value="ECO:0007669"/>
    <property type="project" value="TreeGrafter"/>
</dbReference>
<evidence type="ECO:0000256" key="3">
    <source>
        <dbReference type="SAM" id="MobiDB-lite"/>
    </source>
</evidence>
<comment type="caution">
    <text evidence="5">The sequence shown here is derived from an EMBL/GenBank/DDBJ whole genome shotgun (WGS) entry which is preliminary data.</text>
</comment>
<reference evidence="5" key="2">
    <citation type="submission" date="2021-01" db="EMBL/GenBank/DDBJ databases">
        <authorList>
            <person name="Schikora-Tamarit M.A."/>
        </authorList>
    </citation>
    <scope>NUCLEOTIDE SEQUENCE</scope>
    <source>
        <strain evidence="5">CBS6075</strain>
    </source>
</reference>
<dbReference type="Proteomes" id="UP000769157">
    <property type="component" value="Unassembled WGS sequence"/>
</dbReference>
<dbReference type="EMBL" id="JAEUBE010000084">
    <property type="protein sequence ID" value="KAH3671128.1"/>
    <property type="molecule type" value="Genomic_DNA"/>
</dbReference>
<evidence type="ECO:0000313" key="6">
    <source>
        <dbReference type="Proteomes" id="UP000769157"/>
    </source>
</evidence>
<dbReference type="GO" id="GO:0043161">
    <property type="term" value="P:proteasome-mediated ubiquitin-dependent protein catabolic process"/>
    <property type="evidence" value="ECO:0007669"/>
    <property type="project" value="TreeGrafter"/>
</dbReference>
<dbReference type="PANTHER" id="PTHR10223">
    <property type="entry name" value="26S PROTEASOME NON-ATPASE REGULATORY SUBUNIT 4"/>
    <property type="match status" value="1"/>
</dbReference>
<feature type="region of interest" description="Disordered" evidence="3">
    <location>
        <begin position="223"/>
        <end position="259"/>
    </location>
</feature>
<feature type="compositionally biased region" description="Basic and acidic residues" evidence="3">
    <location>
        <begin position="244"/>
        <end position="259"/>
    </location>
</feature>
<proteinExistence type="inferred from homology"/>
<dbReference type="Pfam" id="PF13519">
    <property type="entry name" value="VWA_2"/>
    <property type="match status" value="1"/>
</dbReference>
<dbReference type="GO" id="GO:0005634">
    <property type="term" value="C:nucleus"/>
    <property type="evidence" value="ECO:0007669"/>
    <property type="project" value="TreeGrafter"/>
</dbReference>
<feature type="compositionally biased region" description="Basic and acidic residues" evidence="3">
    <location>
        <begin position="223"/>
        <end position="236"/>
    </location>
</feature>
<dbReference type="SUPFAM" id="SSF53300">
    <property type="entry name" value="vWA-like"/>
    <property type="match status" value="1"/>
</dbReference>
<dbReference type="GO" id="GO:0005829">
    <property type="term" value="C:cytosol"/>
    <property type="evidence" value="ECO:0007669"/>
    <property type="project" value="TreeGrafter"/>
</dbReference>
<dbReference type="InterPro" id="IPR002035">
    <property type="entry name" value="VWF_A"/>
</dbReference>
<dbReference type="PANTHER" id="PTHR10223:SF0">
    <property type="entry name" value="26S PROTEASOME NON-ATPASE REGULATORY SUBUNIT 4"/>
    <property type="match status" value="1"/>
</dbReference>
<evidence type="ECO:0000256" key="2">
    <source>
        <dbReference type="ARBA" id="ARBA00022942"/>
    </source>
</evidence>
<dbReference type="OrthoDB" id="1731724at2759"/>
<dbReference type="GeneID" id="70232807"/>
<evidence type="ECO:0000256" key="1">
    <source>
        <dbReference type="ARBA" id="ARBA00005574"/>
    </source>
</evidence>